<keyword evidence="2" id="KW-1185">Reference proteome</keyword>
<accession>A0A9P9AT58</accession>
<reference evidence="1 2" key="1">
    <citation type="journal article" date="2021" name="Nat. Commun.">
        <title>Genetic determinants of endophytism in the Arabidopsis root mycobiome.</title>
        <authorList>
            <person name="Mesny F."/>
            <person name="Miyauchi S."/>
            <person name="Thiergart T."/>
            <person name="Pickel B."/>
            <person name="Atanasova L."/>
            <person name="Karlsson M."/>
            <person name="Huettel B."/>
            <person name="Barry K.W."/>
            <person name="Haridas S."/>
            <person name="Chen C."/>
            <person name="Bauer D."/>
            <person name="Andreopoulos W."/>
            <person name="Pangilinan J."/>
            <person name="LaButti K."/>
            <person name="Riley R."/>
            <person name="Lipzen A."/>
            <person name="Clum A."/>
            <person name="Drula E."/>
            <person name="Henrissat B."/>
            <person name="Kohler A."/>
            <person name="Grigoriev I.V."/>
            <person name="Martin F.M."/>
            <person name="Hacquard S."/>
        </authorList>
    </citation>
    <scope>NUCLEOTIDE SEQUENCE [LARGE SCALE GENOMIC DNA]</scope>
    <source>
        <strain evidence="1 2">MPI-CAGE-CH-0241</strain>
    </source>
</reference>
<name>A0A9P9AT58_9HYPO</name>
<gene>
    <name evidence="1" type="ORF">B0T10DRAFT_125919</name>
</gene>
<sequence>MYLYPSSSQLSRYVDTSAGTENGLHPTSSIALHRPILVPSWLSSPPPLHINLHLHTLSLPPPTNHHDSPSESPVRCSNCSLLCSALLCFAQLCFVVGGGRWLWVEHQHSHTYLSSPSTHKQFKIMDTPTQAAAASKISHRPLQPQLQSAP</sequence>
<dbReference type="AlphaFoldDB" id="A0A9P9AT58"/>
<proteinExistence type="predicted"/>
<dbReference type="EMBL" id="JAGPYM010000002">
    <property type="protein sequence ID" value="KAH6898997.1"/>
    <property type="molecule type" value="Genomic_DNA"/>
</dbReference>
<protein>
    <submittedName>
        <fullName evidence="1">Uncharacterized protein</fullName>
    </submittedName>
</protein>
<dbReference type="Proteomes" id="UP000777438">
    <property type="component" value="Unassembled WGS sequence"/>
</dbReference>
<organism evidence="1 2">
    <name type="scientific">Thelonectria olida</name>
    <dbReference type="NCBI Taxonomy" id="1576542"/>
    <lineage>
        <taxon>Eukaryota</taxon>
        <taxon>Fungi</taxon>
        <taxon>Dikarya</taxon>
        <taxon>Ascomycota</taxon>
        <taxon>Pezizomycotina</taxon>
        <taxon>Sordariomycetes</taxon>
        <taxon>Hypocreomycetidae</taxon>
        <taxon>Hypocreales</taxon>
        <taxon>Nectriaceae</taxon>
        <taxon>Thelonectria</taxon>
    </lineage>
</organism>
<comment type="caution">
    <text evidence="1">The sequence shown here is derived from an EMBL/GenBank/DDBJ whole genome shotgun (WGS) entry which is preliminary data.</text>
</comment>
<evidence type="ECO:0000313" key="1">
    <source>
        <dbReference type="EMBL" id="KAH6898997.1"/>
    </source>
</evidence>
<evidence type="ECO:0000313" key="2">
    <source>
        <dbReference type="Proteomes" id="UP000777438"/>
    </source>
</evidence>